<accession>A0ACC3ATG5</accession>
<gene>
    <name evidence="1" type="ORF">N8T08_009391</name>
</gene>
<comment type="caution">
    <text evidence="1">The sequence shown here is derived from an EMBL/GenBank/DDBJ whole genome shotgun (WGS) entry which is preliminary data.</text>
</comment>
<dbReference type="EMBL" id="JAOPJF010000069">
    <property type="protein sequence ID" value="KAK1141115.1"/>
    <property type="molecule type" value="Genomic_DNA"/>
</dbReference>
<protein>
    <submittedName>
        <fullName evidence="1">Uncharacterized protein</fullName>
    </submittedName>
</protein>
<proteinExistence type="predicted"/>
<sequence length="409" mass="45112">MTHLLSQVSQSSLGETCAFYLDYITGNVPPSLRSLQHKFVTNTLPLRALAPRPHWIADLHHVFAADQQRTTVTLVAVTFLLAAAIAAVVIMSWRSRFTNLWPPRSPYYSSVSNPPHVSESDYSYISPDQIVEPASRTYDDQDNEPDTLLLKHRKNTYELRFPAYAINDGVLSVGQLRRRAAEVTQAPDPKRIKLLYKGKLLDDDSLPCRAEGLKQDSEVFCVVSEVRPGESTPSDVSDAEVEKSSPAGGADASETPEKRKRNRTRNKNKKGKGKGKNKDKRVDEPGPVPPPAPDRPKPSSGGMPPPAPNLKALSTSLEQVSALAGYFYTELAPLCEAYIANPPTESKVRDFEHKKLSETIMAQVLLKADGIEPDGQEDTRNARKALIKETQAVLGRLDQAEKSQTPARP</sequence>
<dbReference type="Proteomes" id="UP001177260">
    <property type="component" value="Unassembled WGS sequence"/>
</dbReference>
<evidence type="ECO:0000313" key="2">
    <source>
        <dbReference type="Proteomes" id="UP001177260"/>
    </source>
</evidence>
<reference evidence="1 2" key="1">
    <citation type="journal article" date="2023" name="ACS Omega">
        <title>Identification of the Neoaspergillic Acid Biosynthesis Gene Cluster by Establishing an In Vitro CRISPR-Ribonucleoprotein Genetic System in Aspergillus melleus.</title>
        <authorList>
            <person name="Yuan B."/>
            <person name="Grau M.F."/>
            <person name="Murata R.M."/>
            <person name="Torok T."/>
            <person name="Venkateswaran K."/>
            <person name="Stajich J.E."/>
            <person name="Wang C.C.C."/>
        </authorList>
    </citation>
    <scope>NUCLEOTIDE SEQUENCE [LARGE SCALE GENOMIC DNA]</scope>
    <source>
        <strain evidence="1 2">IMV 1140</strain>
    </source>
</reference>
<organism evidence="1 2">
    <name type="scientific">Aspergillus melleus</name>
    <dbReference type="NCBI Taxonomy" id="138277"/>
    <lineage>
        <taxon>Eukaryota</taxon>
        <taxon>Fungi</taxon>
        <taxon>Dikarya</taxon>
        <taxon>Ascomycota</taxon>
        <taxon>Pezizomycotina</taxon>
        <taxon>Eurotiomycetes</taxon>
        <taxon>Eurotiomycetidae</taxon>
        <taxon>Eurotiales</taxon>
        <taxon>Aspergillaceae</taxon>
        <taxon>Aspergillus</taxon>
        <taxon>Aspergillus subgen. Circumdati</taxon>
    </lineage>
</organism>
<evidence type="ECO:0000313" key="1">
    <source>
        <dbReference type="EMBL" id="KAK1141115.1"/>
    </source>
</evidence>
<name>A0ACC3ATG5_9EURO</name>
<keyword evidence="2" id="KW-1185">Reference proteome</keyword>